<proteinExistence type="predicted"/>
<protein>
    <recommendedName>
        <fullName evidence="3">Shikimate kinase</fullName>
    </recommendedName>
</protein>
<evidence type="ECO:0008006" key="3">
    <source>
        <dbReference type="Google" id="ProtNLM"/>
    </source>
</evidence>
<organism evidence="1 2">
    <name type="scientific">Candidatus Acidiferrum panamense</name>
    <dbReference type="NCBI Taxonomy" id="2741543"/>
    <lineage>
        <taxon>Bacteria</taxon>
        <taxon>Pseudomonadati</taxon>
        <taxon>Acidobacteriota</taxon>
        <taxon>Terriglobia</taxon>
        <taxon>Candidatus Acidiferrales</taxon>
        <taxon>Candidatus Acidiferrum</taxon>
    </lineage>
</organism>
<dbReference type="InterPro" id="IPR027417">
    <property type="entry name" value="P-loop_NTPase"/>
</dbReference>
<feature type="non-terminal residue" evidence="1">
    <location>
        <position position="1"/>
    </location>
</feature>
<keyword evidence="2" id="KW-1185">Reference proteome</keyword>
<accession>A0A7V8SYU5</accession>
<gene>
    <name evidence="1" type="ORF">HRJ53_22420</name>
</gene>
<evidence type="ECO:0000313" key="2">
    <source>
        <dbReference type="Proteomes" id="UP000567293"/>
    </source>
</evidence>
<name>A0A7V8SYU5_9BACT</name>
<dbReference type="AlphaFoldDB" id="A0A7V8SYU5"/>
<dbReference type="SUPFAM" id="SSF52540">
    <property type="entry name" value="P-loop containing nucleoside triphosphate hydrolases"/>
    <property type="match status" value="1"/>
</dbReference>
<sequence>LSSCMVVWLRATPEEHMQRVIAQGDMRPIADNRDAMADLRRILAEREALYGKADIQFETTGLSAGESVESLLLALRDTPVRELEPTFVSRQS</sequence>
<dbReference type="Proteomes" id="UP000567293">
    <property type="component" value="Unassembled WGS sequence"/>
</dbReference>
<dbReference type="InterPro" id="IPR031322">
    <property type="entry name" value="Shikimate/glucono_kinase"/>
</dbReference>
<dbReference type="Gene3D" id="3.40.50.300">
    <property type="entry name" value="P-loop containing nucleotide triphosphate hydrolases"/>
    <property type="match status" value="1"/>
</dbReference>
<reference evidence="1" key="1">
    <citation type="submission" date="2020-06" db="EMBL/GenBank/DDBJ databases">
        <title>Legume-microbial interactions unlock mineral nutrients during tropical forest succession.</title>
        <authorList>
            <person name="Epihov D.Z."/>
        </authorList>
    </citation>
    <scope>NUCLEOTIDE SEQUENCE [LARGE SCALE GENOMIC DNA]</scope>
    <source>
        <strain evidence="1">Pan2503</strain>
    </source>
</reference>
<dbReference type="EMBL" id="JACDQQ010002163">
    <property type="protein sequence ID" value="MBA0087750.1"/>
    <property type="molecule type" value="Genomic_DNA"/>
</dbReference>
<comment type="caution">
    <text evidence="1">The sequence shown here is derived from an EMBL/GenBank/DDBJ whole genome shotgun (WGS) entry which is preliminary data.</text>
</comment>
<dbReference type="Pfam" id="PF01202">
    <property type="entry name" value="SKI"/>
    <property type="match status" value="1"/>
</dbReference>
<evidence type="ECO:0000313" key="1">
    <source>
        <dbReference type="EMBL" id="MBA0087750.1"/>
    </source>
</evidence>